<sequence length="198" mass="22662">MRDIADNADQLIQDYFNSLGMVLWKDLTPDDNTSLRFWHLSLDGSGEDSSELVFESRGQVWRWWLATLAWQRWLIRIARICTHAARKNHREAQYVVTWANDANRSVRMPSAVEASMAAFGRRRHRLASGGLRSGHLIYMPGSSIDVLVCRIHQHLSVDGELGDELVWRGLKRQESSNETRVSFWRSLEAAGDRGAVAR</sequence>
<protein>
    <submittedName>
        <fullName evidence="1">Uncharacterized protein</fullName>
    </submittedName>
</protein>
<dbReference type="RefSeq" id="WP_184442105.1">
    <property type="nucleotide sequence ID" value="NZ_JACHNS010000008.1"/>
</dbReference>
<comment type="caution">
    <text evidence="1">The sequence shown here is derived from an EMBL/GenBank/DDBJ whole genome shotgun (WGS) entry which is preliminary data.</text>
</comment>
<organism evidence="1 2">
    <name type="scientific">Xanthomonas cannabis</name>
    <dbReference type="NCBI Taxonomy" id="1885674"/>
    <lineage>
        <taxon>Bacteria</taxon>
        <taxon>Pseudomonadati</taxon>
        <taxon>Pseudomonadota</taxon>
        <taxon>Gammaproteobacteria</taxon>
        <taxon>Lysobacterales</taxon>
        <taxon>Lysobacteraceae</taxon>
        <taxon>Xanthomonas</taxon>
    </lineage>
</organism>
<reference evidence="1 2" key="1">
    <citation type="submission" date="2020-08" db="EMBL/GenBank/DDBJ databases">
        <title>Studying the diversity of plant-associated saprophytic bacteria and their role in host health and plant-pathogen interactions.</title>
        <authorList>
            <person name="Potnis N."/>
        </authorList>
    </citation>
    <scope>NUCLEOTIDE SEQUENCE [LARGE SCALE GENOMIC DNA]</scope>
    <source>
        <strain evidence="1 2">F16</strain>
    </source>
</reference>
<dbReference type="EMBL" id="JACHNS010000008">
    <property type="protein sequence ID" value="MBB4594850.1"/>
    <property type="molecule type" value="Genomic_DNA"/>
</dbReference>
<keyword evidence="2" id="KW-1185">Reference proteome</keyword>
<evidence type="ECO:0000313" key="2">
    <source>
        <dbReference type="Proteomes" id="UP000554726"/>
    </source>
</evidence>
<dbReference type="Proteomes" id="UP000554726">
    <property type="component" value="Unassembled WGS sequence"/>
</dbReference>
<name>A0ABR6JPV0_9XANT</name>
<proteinExistence type="predicted"/>
<gene>
    <name evidence="1" type="ORF">FHR60_003555</name>
</gene>
<evidence type="ECO:0000313" key="1">
    <source>
        <dbReference type="EMBL" id="MBB4594850.1"/>
    </source>
</evidence>
<accession>A0ABR6JPV0</accession>